<proteinExistence type="predicted"/>
<dbReference type="Proteomes" id="UP000316921">
    <property type="component" value="Chromosome"/>
</dbReference>
<dbReference type="SUPFAM" id="SSF109998">
    <property type="entry name" value="Triger factor/SurA peptide-binding domain-like"/>
    <property type="match status" value="1"/>
</dbReference>
<feature type="compositionally biased region" description="Basic and acidic residues" evidence="1">
    <location>
        <begin position="10"/>
        <end position="32"/>
    </location>
</feature>
<accession>A0A518BQ15</accession>
<keyword evidence="2" id="KW-0812">Transmembrane</keyword>
<keyword evidence="2" id="KW-0472">Membrane</keyword>
<reference evidence="3 4" key="1">
    <citation type="submission" date="2019-02" db="EMBL/GenBank/DDBJ databases">
        <title>Deep-cultivation of Planctomycetes and their phenomic and genomic characterization uncovers novel biology.</title>
        <authorList>
            <person name="Wiegand S."/>
            <person name="Jogler M."/>
            <person name="Boedeker C."/>
            <person name="Pinto D."/>
            <person name="Vollmers J."/>
            <person name="Rivas-Marin E."/>
            <person name="Kohn T."/>
            <person name="Peeters S.H."/>
            <person name="Heuer A."/>
            <person name="Rast P."/>
            <person name="Oberbeckmann S."/>
            <person name="Bunk B."/>
            <person name="Jeske O."/>
            <person name="Meyerdierks A."/>
            <person name="Storesund J.E."/>
            <person name="Kallscheuer N."/>
            <person name="Luecker S."/>
            <person name="Lage O.M."/>
            <person name="Pohl T."/>
            <person name="Merkel B.J."/>
            <person name="Hornburger P."/>
            <person name="Mueller R.-W."/>
            <person name="Bruemmer F."/>
            <person name="Labrenz M."/>
            <person name="Spormann A.M."/>
            <person name="Op den Camp H."/>
            <person name="Overmann J."/>
            <person name="Amann R."/>
            <person name="Jetten M.S.M."/>
            <person name="Mascher T."/>
            <person name="Medema M.H."/>
            <person name="Devos D.P."/>
            <person name="Kaster A.-K."/>
            <person name="Ovreas L."/>
            <person name="Rohde M."/>
            <person name="Galperin M.Y."/>
            <person name="Jogler C."/>
        </authorList>
    </citation>
    <scope>NUCLEOTIDE SEQUENCE [LARGE SCALE GENOMIC DNA]</scope>
    <source>
        <strain evidence="3 4">Pla133</strain>
    </source>
</reference>
<evidence type="ECO:0000256" key="2">
    <source>
        <dbReference type="SAM" id="Phobius"/>
    </source>
</evidence>
<dbReference type="EMBL" id="CP036287">
    <property type="protein sequence ID" value="QDU69065.1"/>
    <property type="molecule type" value="Genomic_DNA"/>
</dbReference>
<dbReference type="RefSeq" id="WP_145068625.1">
    <property type="nucleotide sequence ID" value="NZ_CP036287.1"/>
</dbReference>
<organism evidence="3 4">
    <name type="scientific">Engelhardtia mirabilis</name>
    <dbReference type="NCBI Taxonomy" id="2528011"/>
    <lineage>
        <taxon>Bacteria</taxon>
        <taxon>Pseudomonadati</taxon>
        <taxon>Planctomycetota</taxon>
        <taxon>Planctomycetia</taxon>
        <taxon>Planctomycetia incertae sedis</taxon>
        <taxon>Engelhardtia</taxon>
    </lineage>
</organism>
<evidence type="ECO:0000313" key="4">
    <source>
        <dbReference type="Proteomes" id="UP000316921"/>
    </source>
</evidence>
<feature type="transmembrane region" description="Helical" evidence="2">
    <location>
        <begin position="52"/>
        <end position="77"/>
    </location>
</feature>
<gene>
    <name evidence="3" type="ORF">Pla133_41810</name>
</gene>
<name>A0A518BQ15_9BACT</name>
<evidence type="ECO:0000256" key="1">
    <source>
        <dbReference type="SAM" id="MobiDB-lite"/>
    </source>
</evidence>
<dbReference type="InterPro" id="IPR027304">
    <property type="entry name" value="Trigger_fact/SurA_dom_sf"/>
</dbReference>
<dbReference type="AlphaFoldDB" id="A0A518BQ15"/>
<dbReference type="KEGG" id="pbap:Pla133_41810"/>
<keyword evidence="4" id="KW-1185">Reference proteome</keyword>
<sequence length="629" mass="71043">MSSKSRNQPPRKEQQVLPRAKADDGSEHHEPSEQDFLEAEELLKTPKGRSPLTYAFLIFLLIFLLVVFLAADAFYAMRSGGGGTNVVMRWEHPIDGPQKVKLVDFERMSRTLAVTAGQRDMEPEQVASFMVADSLAEAAGIAVSDAELREQLVTMIQGLGGMTQYRRQIDSIGIPGGIKAFEETVRKMLRQQRYRALLSSMDSMPDVEELERTWMDRHQLRTFDYTYTSIEDERQRAFGEDPDDATLQAWFDERPDFERNQYRSPQRQKVELIGAVLTDPTRNFDALLAAYPDAEDADLEARAQEYYNRSYFARFKRPVPLDPPEDGSTEDFANRIYFPFEDVREECLREAAIKNALMGWRADIDARVAIGEEIDLAAEAELLGLDYLAPEQPLTQTEQRELDGLGGVYIAGALAQMKTPGAFTPEVTIGATALTVARMLELVEPTVPPLAEIRGKVLEAWADARAVELASETLDAVRDTMTGLIGEDQVATADFETFSDAVKTAGLPLERVSDLDRSADFTDIEDEDPAQRFLRTRSEFATFEAGQVSEPLKGFDGERVYLVRLDSVRDPDLSAMTAKQFQQLLEQQKQMARFYKQINDPLSIENLRERNKLWLITDDDKKKDESVEP</sequence>
<keyword evidence="2" id="KW-1133">Transmembrane helix</keyword>
<protein>
    <submittedName>
        <fullName evidence="3">Uncharacterized protein</fullName>
    </submittedName>
</protein>
<evidence type="ECO:0000313" key="3">
    <source>
        <dbReference type="EMBL" id="QDU69065.1"/>
    </source>
</evidence>
<feature type="region of interest" description="Disordered" evidence="1">
    <location>
        <begin position="1"/>
        <end position="34"/>
    </location>
</feature>